<name>A0A0E9QCH5_ANGAN</name>
<protein>
    <submittedName>
        <fullName evidence="1">Uncharacterized protein</fullName>
    </submittedName>
</protein>
<dbReference type="EMBL" id="GBXM01094557">
    <property type="protein sequence ID" value="JAH14020.1"/>
    <property type="molecule type" value="Transcribed_RNA"/>
</dbReference>
<proteinExistence type="predicted"/>
<reference evidence="1" key="2">
    <citation type="journal article" date="2015" name="Fish Shellfish Immunol.">
        <title>Early steps in the European eel (Anguilla anguilla)-Vibrio vulnificus interaction in the gills: Role of the RtxA13 toxin.</title>
        <authorList>
            <person name="Callol A."/>
            <person name="Pajuelo D."/>
            <person name="Ebbesson L."/>
            <person name="Teles M."/>
            <person name="MacKenzie S."/>
            <person name="Amaro C."/>
        </authorList>
    </citation>
    <scope>NUCLEOTIDE SEQUENCE</scope>
</reference>
<dbReference type="AlphaFoldDB" id="A0A0E9QCH5"/>
<accession>A0A0E9QCH5</accession>
<evidence type="ECO:0000313" key="1">
    <source>
        <dbReference type="EMBL" id="JAH14020.1"/>
    </source>
</evidence>
<sequence>MLIIYQKDKEITIKGLDKTLSILYIVSIKQ</sequence>
<reference evidence="1" key="1">
    <citation type="submission" date="2014-11" db="EMBL/GenBank/DDBJ databases">
        <authorList>
            <person name="Amaro Gonzalez C."/>
        </authorList>
    </citation>
    <scope>NUCLEOTIDE SEQUENCE</scope>
</reference>
<organism evidence="1">
    <name type="scientific">Anguilla anguilla</name>
    <name type="common">European freshwater eel</name>
    <name type="synonym">Muraena anguilla</name>
    <dbReference type="NCBI Taxonomy" id="7936"/>
    <lineage>
        <taxon>Eukaryota</taxon>
        <taxon>Metazoa</taxon>
        <taxon>Chordata</taxon>
        <taxon>Craniata</taxon>
        <taxon>Vertebrata</taxon>
        <taxon>Euteleostomi</taxon>
        <taxon>Actinopterygii</taxon>
        <taxon>Neopterygii</taxon>
        <taxon>Teleostei</taxon>
        <taxon>Anguilliformes</taxon>
        <taxon>Anguillidae</taxon>
        <taxon>Anguilla</taxon>
    </lineage>
</organism>